<dbReference type="PANTHER" id="PTHR30204">
    <property type="entry name" value="REDOX-CYCLING DRUG-SENSING TRANSCRIPTIONAL ACTIVATOR SOXR"/>
    <property type="match status" value="1"/>
</dbReference>
<sequence length="129" mass="14772">MDKLYSVTELARNLGVTPRTIRFYEDQGLILPQRAGNTRIYTHRDRARMILILRGKRLGFSLKEIKEFLDLYVVDATQVEQLQLLAAKVQGRIAQLEDQLQAVETSLTELREIERLTLETLQSKGANSA</sequence>
<evidence type="ECO:0000259" key="3">
    <source>
        <dbReference type="PROSITE" id="PS50937"/>
    </source>
</evidence>
<evidence type="ECO:0000313" key="4">
    <source>
        <dbReference type="EMBL" id="MBR9973827.1"/>
    </source>
</evidence>
<evidence type="ECO:0000256" key="1">
    <source>
        <dbReference type="ARBA" id="ARBA00023125"/>
    </source>
</evidence>
<name>A0ABS5IHY8_9PROT</name>
<dbReference type="CDD" id="cd04776">
    <property type="entry name" value="HTH_GnyR"/>
    <property type="match status" value="1"/>
</dbReference>
<dbReference type="SMART" id="SM00422">
    <property type="entry name" value="HTH_MERR"/>
    <property type="match status" value="1"/>
</dbReference>
<keyword evidence="2" id="KW-0175">Coiled coil</keyword>
<dbReference type="PROSITE" id="PS50937">
    <property type="entry name" value="HTH_MERR_2"/>
    <property type="match status" value="1"/>
</dbReference>
<dbReference type="GO" id="GO:0003677">
    <property type="term" value="F:DNA binding"/>
    <property type="evidence" value="ECO:0007669"/>
    <property type="project" value="UniProtKB-KW"/>
</dbReference>
<dbReference type="InterPro" id="IPR009061">
    <property type="entry name" value="DNA-bd_dom_put_sf"/>
</dbReference>
<keyword evidence="1 4" id="KW-0238">DNA-binding</keyword>
<accession>A0ABS5IHY8</accession>
<reference evidence="4 5" key="1">
    <citation type="submission" date="2021-04" db="EMBL/GenBank/DDBJ databases">
        <title>Magnetospirillum sulfuroxidans sp. nov., a facultative chemolithoautotrophic sulfur-oxidizing alphaproteobacterium isolated from freshwater sediment and proposals for Paramagetospirillum gen. nov., and Magnetospirillaceae fam. nov.</title>
        <authorList>
            <person name="Koziaeva V."/>
            <person name="Geelhoed J.S."/>
            <person name="Sorokin D.Y."/>
            <person name="Grouzdev D.S."/>
        </authorList>
    </citation>
    <scope>NUCLEOTIDE SEQUENCE [LARGE SCALE GENOMIC DNA]</scope>
    <source>
        <strain evidence="4 5">J10</strain>
    </source>
</reference>
<feature type="domain" description="HTH merR-type" evidence="3">
    <location>
        <begin position="4"/>
        <end position="71"/>
    </location>
</feature>
<feature type="coiled-coil region" evidence="2">
    <location>
        <begin position="79"/>
        <end position="113"/>
    </location>
</feature>
<gene>
    <name evidence="4" type="ORF">KEC16_19035</name>
</gene>
<comment type="caution">
    <text evidence="4">The sequence shown here is derived from an EMBL/GenBank/DDBJ whole genome shotgun (WGS) entry which is preliminary data.</text>
</comment>
<dbReference type="InterPro" id="IPR047057">
    <property type="entry name" value="MerR_fam"/>
</dbReference>
<dbReference type="InterPro" id="IPR000551">
    <property type="entry name" value="MerR-type_HTH_dom"/>
</dbReference>
<dbReference type="EMBL" id="JAGTUF010000033">
    <property type="protein sequence ID" value="MBR9973827.1"/>
    <property type="molecule type" value="Genomic_DNA"/>
</dbReference>
<keyword evidence="5" id="KW-1185">Reference proteome</keyword>
<dbReference type="Pfam" id="PF13411">
    <property type="entry name" value="MerR_1"/>
    <property type="match status" value="1"/>
</dbReference>
<dbReference type="RefSeq" id="WP_211551909.1">
    <property type="nucleotide sequence ID" value="NZ_JAGTUF010000033.1"/>
</dbReference>
<proteinExistence type="predicted"/>
<dbReference type="Proteomes" id="UP000680714">
    <property type="component" value="Unassembled WGS sequence"/>
</dbReference>
<evidence type="ECO:0000256" key="2">
    <source>
        <dbReference type="SAM" id="Coils"/>
    </source>
</evidence>
<evidence type="ECO:0000313" key="5">
    <source>
        <dbReference type="Proteomes" id="UP000680714"/>
    </source>
</evidence>
<organism evidence="4 5">
    <name type="scientific">Magnetospirillum sulfuroxidans</name>
    <dbReference type="NCBI Taxonomy" id="611300"/>
    <lineage>
        <taxon>Bacteria</taxon>
        <taxon>Pseudomonadati</taxon>
        <taxon>Pseudomonadota</taxon>
        <taxon>Alphaproteobacteria</taxon>
        <taxon>Rhodospirillales</taxon>
        <taxon>Rhodospirillaceae</taxon>
        <taxon>Magnetospirillum</taxon>
    </lineage>
</organism>
<dbReference type="SUPFAM" id="SSF46955">
    <property type="entry name" value="Putative DNA-binding domain"/>
    <property type="match status" value="1"/>
</dbReference>
<dbReference type="PANTHER" id="PTHR30204:SF58">
    <property type="entry name" value="HTH-TYPE TRANSCRIPTIONAL REGULATOR YFMP"/>
    <property type="match status" value="1"/>
</dbReference>
<protein>
    <submittedName>
        <fullName evidence="4">MerR family DNA-binding transcriptional regulator</fullName>
    </submittedName>
</protein>
<dbReference type="Gene3D" id="1.10.1660.10">
    <property type="match status" value="1"/>
</dbReference>